<dbReference type="InterPro" id="IPR024361">
    <property type="entry name" value="BACON"/>
</dbReference>
<dbReference type="Pfam" id="PF13205">
    <property type="entry name" value="Big_5"/>
    <property type="match status" value="1"/>
</dbReference>
<dbReference type="InterPro" id="IPR013783">
    <property type="entry name" value="Ig-like_fold"/>
</dbReference>
<name>A0A2S7TWT5_9BACT</name>
<dbReference type="EMBL" id="MQWA01000001">
    <property type="protein sequence ID" value="PQJ27178.1"/>
    <property type="molecule type" value="Genomic_DNA"/>
</dbReference>
<proteinExistence type="predicted"/>
<evidence type="ECO:0000256" key="1">
    <source>
        <dbReference type="ARBA" id="ARBA00004196"/>
    </source>
</evidence>
<dbReference type="OrthoDB" id="363253at2"/>
<comment type="subcellular location">
    <subcellularLocation>
        <location evidence="1">Cell envelope</location>
    </subcellularLocation>
</comment>
<protein>
    <recommendedName>
        <fullName evidence="8">SbsA Ig-like domain-containing protein</fullName>
    </recommendedName>
</protein>
<keyword evidence="2" id="KW-0732">Signal</keyword>
<gene>
    <name evidence="6" type="ORF">BSZ32_00800</name>
</gene>
<evidence type="ECO:0008006" key="8">
    <source>
        <dbReference type="Google" id="ProtNLM"/>
    </source>
</evidence>
<feature type="region of interest" description="Disordered" evidence="3">
    <location>
        <begin position="453"/>
        <end position="477"/>
    </location>
</feature>
<evidence type="ECO:0000259" key="5">
    <source>
        <dbReference type="Pfam" id="PF19190"/>
    </source>
</evidence>
<sequence>MKAYGGHSRSVNPSTGLLAYHLREHGTNTRSTIFTADSPNADYTKPYELLVLEANPSAAQTPWYDNPTPGTYDAFKSSDKNQISDATTPSLKFWNASGRGTNSGGIVHSISSDSSVMTFIAGAGSPSGSPSISLSRSNIYGYSDFGALAPSQTFSICNGQGGTLNYSVTDNQTWLSCTLVSGSVDTGSNTITVNFDSSGLSAGTYTGTITVTDPGASPTSKTITVTLVIAVQPVMALTSASISEIGITGTVGPQASFGVSNTGGGAMNYIVSKTQSWLSISPSSGTVVGETDTIYVNFDATSLSPGTYNDTITVTSAQANNSPLTIPVSFTVKSTDMILISPTGGETWFLNTTQDITWASSLGGNVKIELLKGGALNTTLAATTANDGSFSWTVPGGQTLGSDYKIRVTSLEPGAKSDESTTNFTIAEDLLAAALDTTGISWSTSGKAEWFRQTTTTHDSSDAAESGNITDSQSSSMETTLIGPGTMTFWWQVSSESGWDFLEFYINNTIQTGALAKISGNVNWVQKTVTIPAGSNVVKWTYRKDWDVDGGTDNAWVDQVVFTPEGNYVTYNGNGHDGGAVPVDSTAYSDGATVTVLSNSGNLTQTGYTFTGWNTQANGSGTAYSSGNTFSINTATTLHAQWNAVPIYTVSYQANGATSGTPPSNQTKTDGVNLTLATNSGNLVKTGYTFTGWNTATDGSGNPYAAGASYSANSAVTLYAQWAITTYTISYNGNSNTGGSTPSNQTKTHGVNLTLSGVGSLVKAGHSFGGWNTAADGSGSPYSSGGTYSTNAATTLYAQWTPETYTVSYDGNGNTSGAAPPNQVKTYDQPLTLASNTGGLVKTSYIFTGWNTQTDGNGTDYAGGASYTNNAATSLYAKWVLSSPPVITLLDPADGATGVAIASNLTVTFDENIAIGTGNITLKNLTDLSQTVIDITDGAQVSVSGTILTINPTNDLLVGKNYAVQLDAGAVTDLIGSPFAGITDDTTWNFQSVIQITIFTESFENPNVIDDGSTDPTGWNTVQHPGYVHISDENDTSKNFTSTPDGEQALTCYLGGGAHATTSASILSDTVTVGSTYTLSFHVAAVPTRSNASYTATLLAIDGVGGETVLGTIVGNNDGSSDMSYTDNLEVTPTANAGERLAIRLQHTPGSAWQDQPTFDNVQLMISGGTPSSTVDHFAISTITGTQTVGTPITGITITAQDVANATVTGFTGTVNFAGTAGVTGTSASFLNGILTGVSVTPTVVGSNLTLVVDDGSSHTGSATFTVLSKFESWAGGGTTFTADTNNDGVSDGVAWLLGATQPATNAQDLLPAGNSADGADLVMTFNCLNAVSRGSSVLSIQYSQDLGVADLWTNNTVVIPETSSTVSGVVFVINANGNVNEVQATIPAAASSLFGRVSGSLAP</sequence>
<feature type="compositionally biased region" description="Polar residues" evidence="3">
    <location>
        <begin position="467"/>
        <end position="477"/>
    </location>
</feature>
<dbReference type="Gene3D" id="2.60.40.10">
    <property type="entry name" value="Immunoglobulins"/>
    <property type="match status" value="1"/>
</dbReference>
<dbReference type="InterPro" id="IPR042229">
    <property type="entry name" value="Listeria/Bacterioides_rpt_sf"/>
</dbReference>
<evidence type="ECO:0000313" key="7">
    <source>
        <dbReference type="Proteomes" id="UP000239907"/>
    </source>
</evidence>
<dbReference type="InterPro" id="IPR032812">
    <property type="entry name" value="SbsA_Ig"/>
</dbReference>
<organism evidence="6 7">
    <name type="scientific">Rubritalea profundi</name>
    <dbReference type="NCBI Taxonomy" id="1658618"/>
    <lineage>
        <taxon>Bacteria</taxon>
        <taxon>Pseudomonadati</taxon>
        <taxon>Verrucomicrobiota</taxon>
        <taxon>Verrucomicrobiia</taxon>
        <taxon>Verrucomicrobiales</taxon>
        <taxon>Rubritaleaceae</taxon>
        <taxon>Rubritalea</taxon>
    </lineage>
</organism>
<keyword evidence="7" id="KW-1185">Reference proteome</keyword>
<dbReference type="GO" id="GO:0030313">
    <property type="term" value="C:cell envelope"/>
    <property type="evidence" value="ECO:0007669"/>
    <property type="project" value="UniProtKB-SubCell"/>
</dbReference>
<evidence type="ECO:0000313" key="6">
    <source>
        <dbReference type="EMBL" id="PQJ27178.1"/>
    </source>
</evidence>
<feature type="domain" description="SbsA Ig-like" evidence="4">
    <location>
        <begin position="883"/>
        <end position="991"/>
    </location>
</feature>
<dbReference type="Pfam" id="PF09479">
    <property type="entry name" value="Flg_new"/>
    <property type="match status" value="4"/>
</dbReference>
<dbReference type="Proteomes" id="UP000239907">
    <property type="component" value="Unassembled WGS sequence"/>
</dbReference>
<dbReference type="Pfam" id="PF19190">
    <property type="entry name" value="BACON_2"/>
    <property type="match status" value="2"/>
</dbReference>
<dbReference type="InterPro" id="IPR013378">
    <property type="entry name" value="InlB-like_B-rpt"/>
</dbReference>
<feature type="domain" description="BACON" evidence="5">
    <location>
        <begin position="251"/>
        <end position="321"/>
    </location>
</feature>
<evidence type="ECO:0000259" key="4">
    <source>
        <dbReference type="Pfam" id="PF13205"/>
    </source>
</evidence>
<feature type="domain" description="BACON" evidence="5">
    <location>
        <begin position="144"/>
        <end position="225"/>
    </location>
</feature>
<evidence type="ECO:0000256" key="3">
    <source>
        <dbReference type="SAM" id="MobiDB-lite"/>
    </source>
</evidence>
<accession>A0A2S7TWT5</accession>
<reference evidence="6 7" key="1">
    <citation type="submission" date="2016-12" db="EMBL/GenBank/DDBJ databases">
        <title>Study of bacterial adaptation to deep sea.</title>
        <authorList>
            <person name="Song J."/>
            <person name="Yoshizawa S."/>
            <person name="Kogure K."/>
        </authorList>
    </citation>
    <scope>NUCLEOTIDE SEQUENCE [LARGE SCALE GENOMIC DNA]</scope>
    <source>
        <strain evidence="6 7">SAORIC-165</strain>
    </source>
</reference>
<evidence type="ECO:0000256" key="2">
    <source>
        <dbReference type="ARBA" id="ARBA00022729"/>
    </source>
</evidence>
<comment type="caution">
    <text evidence="6">The sequence shown here is derived from an EMBL/GenBank/DDBJ whole genome shotgun (WGS) entry which is preliminary data.</text>
</comment>
<dbReference type="RefSeq" id="WP_105041663.1">
    <property type="nucleotide sequence ID" value="NZ_MQWA01000001.1"/>
</dbReference>
<dbReference type="Gene3D" id="2.60.40.4270">
    <property type="entry name" value="Listeria-Bacteroides repeat domain"/>
    <property type="match status" value="4"/>
</dbReference>